<dbReference type="CDD" id="cd01335">
    <property type="entry name" value="Radical_SAM"/>
    <property type="match status" value="1"/>
</dbReference>
<proteinExistence type="inferred from homology"/>
<dbReference type="UniPathway" id="UPA00391"/>
<evidence type="ECO:0000256" key="8">
    <source>
        <dbReference type="HAMAP-Rule" id="MF_00917"/>
    </source>
</evidence>
<feature type="binding site" evidence="8">
    <location>
        <position position="98"/>
    </location>
    <ligand>
        <name>substrate</name>
    </ligand>
</feature>
<evidence type="ECO:0000256" key="7">
    <source>
        <dbReference type="ARBA" id="ARBA00023239"/>
    </source>
</evidence>
<dbReference type="PANTHER" id="PTHR42836:SF1">
    <property type="entry name" value="7-CARBOXY-7-DEAZAGUANINE SYNTHASE"/>
    <property type="match status" value="1"/>
</dbReference>
<comment type="pathway">
    <text evidence="8">Purine metabolism; 7-cyano-7-deazaguanine biosynthesis.</text>
</comment>
<dbReference type="SUPFAM" id="SSF102114">
    <property type="entry name" value="Radical SAM enzymes"/>
    <property type="match status" value="1"/>
</dbReference>
<keyword evidence="4 8" id="KW-0460">Magnesium</keyword>
<dbReference type="PIRSF" id="PIRSF000370">
    <property type="entry name" value="QueE"/>
    <property type="match status" value="1"/>
</dbReference>
<keyword evidence="10" id="KW-1185">Reference proteome</keyword>
<comment type="function">
    <text evidence="8">Catalyzes the complex heterocyclic radical-mediated conversion of 6-carboxy-5,6,7,8-tetrahydropterin (CPH4) to 7-carboxy-7-deazaguanine (CDG), a step common to the biosynthetic pathways of all 7-deazapurine-containing compounds.</text>
</comment>
<feature type="binding site" evidence="8">
    <location>
        <position position="40"/>
    </location>
    <ligand>
        <name>[4Fe-4S] cluster</name>
        <dbReference type="ChEBI" id="CHEBI:49883"/>
        <note>4Fe-4S-S-AdoMet</note>
    </ligand>
</feature>
<keyword evidence="5 8" id="KW-0408">Iron</keyword>
<dbReference type="AlphaFoldDB" id="A0A062TP14"/>
<feature type="binding site" evidence="8">
    <location>
        <position position="100"/>
    </location>
    <ligand>
        <name>S-adenosyl-L-methionine</name>
        <dbReference type="ChEBI" id="CHEBI:59789"/>
    </ligand>
</feature>
<evidence type="ECO:0000256" key="5">
    <source>
        <dbReference type="ARBA" id="ARBA00023004"/>
    </source>
</evidence>
<dbReference type="InterPro" id="IPR058240">
    <property type="entry name" value="rSAM_sf"/>
</dbReference>
<dbReference type="InterPro" id="IPR013785">
    <property type="entry name" value="Aldolase_TIM"/>
</dbReference>
<dbReference type="EC" id="4.3.99.3" evidence="8"/>
<dbReference type="InterPro" id="IPR024924">
    <property type="entry name" value="7-CO-7-deazaguanine_synth-like"/>
</dbReference>
<evidence type="ECO:0000256" key="1">
    <source>
        <dbReference type="ARBA" id="ARBA00022485"/>
    </source>
</evidence>
<keyword evidence="3 8" id="KW-0479">Metal-binding</keyword>
<dbReference type="InterPro" id="IPR007197">
    <property type="entry name" value="rSAM"/>
</dbReference>
<dbReference type="eggNOG" id="COG0602">
    <property type="taxonomic scope" value="Bacteria"/>
</dbReference>
<comment type="caution">
    <text evidence="9">The sequence shown here is derived from an EMBL/GenBank/DDBJ whole genome shotgun (WGS) entry which is preliminary data.</text>
</comment>
<feature type="binding site" evidence="8">
    <location>
        <begin position="17"/>
        <end position="19"/>
    </location>
    <ligand>
        <name>substrate</name>
    </ligand>
</feature>
<dbReference type="Gene3D" id="3.20.20.70">
    <property type="entry name" value="Aldolase class I"/>
    <property type="match status" value="1"/>
</dbReference>
<feature type="binding site" evidence="8">
    <location>
        <position position="36"/>
    </location>
    <ligand>
        <name>[4Fe-4S] cluster</name>
        <dbReference type="ChEBI" id="CHEBI:49883"/>
        <note>4Fe-4S-S-AdoMet</note>
    </ligand>
</feature>
<comment type="subunit">
    <text evidence="8">Homodimer.</text>
</comment>
<reference evidence="9 10" key="1">
    <citation type="submission" date="2013-04" db="EMBL/GenBank/DDBJ databases">
        <title>Hyphomonas sp. T24B3 Genome Sequencing.</title>
        <authorList>
            <person name="Lai Q."/>
            <person name="Shao Z."/>
        </authorList>
    </citation>
    <scope>NUCLEOTIDE SEQUENCE [LARGE SCALE GENOMIC DNA]</scope>
    <source>
        <strain evidence="9 10">T24B3</strain>
    </source>
</reference>
<dbReference type="PROSITE" id="PS51918">
    <property type="entry name" value="RADICAL_SAM"/>
    <property type="match status" value="1"/>
</dbReference>
<dbReference type="Pfam" id="PF04055">
    <property type="entry name" value="Radical_SAM"/>
    <property type="match status" value="1"/>
</dbReference>
<keyword evidence="7 8" id="KW-0456">Lyase</keyword>
<dbReference type="GO" id="GO:1904047">
    <property type="term" value="F:S-adenosyl-L-methionine binding"/>
    <property type="evidence" value="ECO:0007669"/>
    <property type="project" value="UniProtKB-UniRule"/>
</dbReference>
<feature type="binding site" evidence="8">
    <location>
        <position position="32"/>
    </location>
    <ligand>
        <name>substrate</name>
    </ligand>
</feature>
<dbReference type="RefSeq" id="WP_051595065.1">
    <property type="nucleotide sequence ID" value="NZ_AWFA01000056.1"/>
</dbReference>
<feature type="binding site" evidence="8">
    <location>
        <position position="43"/>
    </location>
    <ligand>
        <name>[4Fe-4S] cluster</name>
        <dbReference type="ChEBI" id="CHEBI:49883"/>
        <note>4Fe-4S-S-AdoMet</note>
    </ligand>
</feature>
<dbReference type="PANTHER" id="PTHR42836">
    <property type="entry name" value="7-CARBOXY-7-DEAZAGUANINE SYNTHASE"/>
    <property type="match status" value="1"/>
</dbReference>
<evidence type="ECO:0000256" key="4">
    <source>
        <dbReference type="ARBA" id="ARBA00022842"/>
    </source>
</evidence>
<comment type="cofactor">
    <cofactor evidence="8">
        <name>[4Fe-4S] cluster</name>
        <dbReference type="ChEBI" id="CHEBI:49883"/>
    </cofactor>
    <text evidence="8">Binds 1 [4Fe-4S] cluster. The cluster is coordinated with 3 cysteines and an exchangeable S-adenosyl-L-methionine.</text>
</comment>
<dbReference type="EMBL" id="AWFB01000056">
    <property type="protein sequence ID" value="RAN31323.1"/>
    <property type="molecule type" value="Genomic_DNA"/>
</dbReference>
<keyword evidence="1 8" id="KW-0004">4Fe-4S</keyword>
<dbReference type="GO" id="GO:0051539">
    <property type="term" value="F:4 iron, 4 sulfur cluster binding"/>
    <property type="evidence" value="ECO:0007669"/>
    <property type="project" value="UniProtKB-UniRule"/>
</dbReference>
<comment type="catalytic activity">
    <reaction evidence="8">
        <text>6-carboxy-5,6,7,8-tetrahydropterin + H(+) = 7-carboxy-7-carbaguanine + NH4(+)</text>
        <dbReference type="Rhea" id="RHEA:27974"/>
        <dbReference type="ChEBI" id="CHEBI:15378"/>
        <dbReference type="ChEBI" id="CHEBI:28938"/>
        <dbReference type="ChEBI" id="CHEBI:61032"/>
        <dbReference type="ChEBI" id="CHEBI:61036"/>
        <dbReference type="EC" id="4.3.99.3"/>
    </reaction>
</comment>
<comment type="caution">
    <text evidence="8">Lacks conserved residue(s) required for the propagation of feature annotation.</text>
</comment>
<dbReference type="GO" id="GO:0008616">
    <property type="term" value="P:tRNA queuosine(34) biosynthetic process"/>
    <property type="evidence" value="ECO:0007669"/>
    <property type="project" value="UniProtKB-UniRule"/>
</dbReference>
<comment type="cofactor">
    <cofactor evidence="8">
        <name>S-adenosyl-L-methionine</name>
        <dbReference type="ChEBI" id="CHEBI:59789"/>
    </cofactor>
    <text evidence="8">Binds 1 S-adenosyl-L-methionine per subunit.</text>
</comment>
<comment type="cofactor">
    <cofactor evidence="8">
        <name>Mg(2+)</name>
        <dbReference type="ChEBI" id="CHEBI:18420"/>
    </cofactor>
</comment>
<keyword evidence="6 8" id="KW-0411">Iron-sulfur</keyword>
<organism evidence="9 10">
    <name type="scientific">Hyphomonas pacifica</name>
    <dbReference type="NCBI Taxonomy" id="1280941"/>
    <lineage>
        <taxon>Bacteria</taxon>
        <taxon>Pseudomonadati</taxon>
        <taxon>Pseudomonadota</taxon>
        <taxon>Alphaproteobacteria</taxon>
        <taxon>Hyphomonadales</taxon>
        <taxon>Hyphomonadaceae</taxon>
        <taxon>Hyphomonas</taxon>
    </lineage>
</organism>
<sequence>MRLAVTEPGAPEIFHSLQGEGVSAGKPSVFVRLSQCNLHCVWCDTAYTWNFQGTEFHHRDDTPGAPRKYDRAQETVDRSVEELTEHLLALPCRRIIFTGGEPLLQQRELGELIQRLKEADPSFYIEIETNGTISPVGLAADLIDQFNVSPKLAHSGNDTAIRHKLETLRFYANDPRANFKIVVESPPDLEEVKSLVVETEMPLSRVWLMPEGRSTQELQQREQWLADACLKEGYNFTGRLHIHLYGDTRGT</sequence>
<feature type="binding site" evidence="8">
    <location>
        <begin position="42"/>
        <end position="44"/>
    </location>
    <ligand>
        <name>S-adenosyl-L-methionine</name>
        <dbReference type="ChEBI" id="CHEBI:59789"/>
    </ligand>
</feature>
<evidence type="ECO:0000256" key="2">
    <source>
        <dbReference type="ARBA" id="ARBA00022691"/>
    </source>
</evidence>
<dbReference type="SFLD" id="SFLDS00029">
    <property type="entry name" value="Radical_SAM"/>
    <property type="match status" value="1"/>
</dbReference>
<evidence type="ECO:0000313" key="10">
    <source>
        <dbReference type="Proteomes" id="UP000249123"/>
    </source>
</evidence>
<evidence type="ECO:0000313" key="9">
    <source>
        <dbReference type="EMBL" id="RAN31323.1"/>
    </source>
</evidence>
<feature type="binding site" evidence="8">
    <location>
        <position position="45"/>
    </location>
    <ligand>
        <name>Mg(2+)</name>
        <dbReference type="ChEBI" id="CHEBI:18420"/>
    </ligand>
</feature>
<gene>
    <name evidence="8" type="primary">queE</name>
    <name evidence="9" type="ORF">HY3_04340</name>
</gene>
<evidence type="ECO:0000256" key="6">
    <source>
        <dbReference type="ARBA" id="ARBA00023014"/>
    </source>
</evidence>
<evidence type="ECO:0000256" key="3">
    <source>
        <dbReference type="ARBA" id="ARBA00022723"/>
    </source>
</evidence>
<dbReference type="Proteomes" id="UP000249123">
    <property type="component" value="Unassembled WGS sequence"/>
</dbReference>
<name>A0A062TP14_9PROT</name>
<accession>A0A062TP14</accession>
<dbReference type="STRING" id="1280941.HY2_04645"/>
<dbReference type="GO" id="GO:0016840">
    <property type="term" value="F:carbon-nitrogen lyase activity"/>
    <property type="evidence" value="ECO:0007669"/>
    <property type="project" value="UniProtKB-UniRule"/>
</dbReference>
<comment type="similarity">
    <text evidence="8">Belongs to the radical SAM superfamily. 7-carboxy-7-deazaguanine synthase family.</text>
</comment>
<dbReference type="GO" id="GO:0000287">
    <property type="term" value="F:magnesium ion binding"/>
    <property type="evidence" value="ECO:0007669"/>
    <property type="project" value="UniProtKB-UniRule"/>
</dbReference>
<keyword evidence="8" id="KW-0671">Queuosine biosynthesis</keyword>
<keyword evidence="2 8" id="KW-0949">S-adenosyl-L-methionine</keyword>
<protein>
    <recommendedName>
        <fullName evidence="8">7-carboxy-7-deazaguanine synthase</fullName>
        <shortName evidence="8">CDG synthase</shortName>
        <ecNumber evidence="8">4.3.99.3</ecNumber>
    </recommendedName>
    <alternativeName>
        <fullName evidence="8">Queuosine biosynthesis protein QueE</fullName>
    </alternativeName>
</protein>
<dbReference type="HAMAP" id="MF_00917">
    <property type="entry name" value="QueE"/>
    <property type="match status" value="1"/>
</dbReference>
<feature type="binding site" evidence="8">
    <location>
        <begin position="149"/>
        <end position="151"/>
    </location>
    <ligand>
        <name>S-adenosyl-L-methionine</name>
        <dbReference type="ChEBI" id="CHEBI:59789"/>
    </ligand>
</feature>